<dbReference type="InterPro" id="IPR000391">
    <property type="entry name" value="Rng_hydr_dOase-bsu"/>
</dbReference>
<evidence type="ECO:0000313" key="4">
    <source>
        <dbReference type="Proteomes" id="UP000062317"/>
    </source>
</evidence>
<reference evidence="3 4" key="1">
    <citation type="submission" date="2015-11" db="EMBL/GenBank/DDBJ databases">
        <title>Expanding the genomic diversity of Burkholderia species for the development of highly accurate diagnostics.</title>
        <authorList>
            <person name="Sahl J."/>
            <person name="Keim P."/>
            <person name="Wagner D."/>
        </authorList>
    </citation>
    <scope>NUCLEOTIDE SEQUENCE [LARGE SCALE GENOMIC DNA]</scope>
    <source>
        <strain evidence="3 4">MSMB1301WGS</strain>
    </source>
</reference>
<dbReference type="EMBL" id="LPEQ01000094">
    <property type="protein sequence ID" value="KVV44740.1"/>
    <property type="molecule type" value="Genomic_DNA"/>
</dbReference>
<keyword evidence="4" id="KW-1185">Reference proteome</keyword>
<keyword evidence="3" id="KW-0223">Dioxygenase</keyword>
<dbReference type="RefSeq" id="WP_060107296.1">
    <property type="nucleotide sequence ID" value="NZ_LPEQ01000094.1"/>
</dbReference>
<protein>
    <submittedName>
        <fullName evidence="3">Phenylpropionate dioxygenase</fullName>
    </submittedName>
</protein>
<name>A0A106DZB5_9BURK</name>
<dbReference type="Gene3D" id="3.10.450.50">
    <property type="match status" value="1"/>
</dbReference>
<dbReference type="PANTHER" id="PTHR41534">
    <property type="entry name" value="BLR3401 PROTEIN"/>
    <property type="match status" value="1"/>
</dbReference>
<accession>A0A106DZB5</accession>
<dbReference type="AlphaFoldDB" id="A0A106DZB5"/>
<dbReference type="SUPFAM" id="SSF54427">
    <property type="entry name" value="NTF2-like"/>
    <property type="match status" value="1"/>
</dbReference>
<comment type="similarity">
    <text evidence="1">Belongs to the bacterial ring-hydroxylating dioxygenase beta subunit family.</text>
</comment>
<comment type="caution">
    <text evidence="3">The sequence shown here is derived from an EMBL/GenBank/DDBJ whole genome shotgun (WGS) entry which is preliminary data.</text>
</comment>
<sequence>MRVFPHDELAAFVYREARLLDERRYDEWLALYADDARYWMPLSPDQPDTALHGALMDEDLLLLRVRIERLAGRRTFSQQPASRAHHLLQQPHVDHADHGRGVYVLRTPFHYVETRRDEQTLFAGWYTHELAVCDDTLRIRVKRVDLVNADAPLGSIHLPV</sequence>
<dbReference type="CDD" id="cd00667">
    <property type="entry name" value="ring_hydroxylating_dioxygenases_beta"/>
    <property type="match status" value="1"/>
</dbReference>
<evidence type="ECO:0000313" key="3">
    <source>
        <dbReference type="EMBL" id="KVV44740.1"/>
    </source>
</evidence>
<dbReference type="Pfam" id="PF00866">
    <property type="entry name" value="Ring_hydroxyl_B"/>
    <property type="match status" value="1"/>
</dbReference>
<dbReference type="Proteomes" id="UP000062317">
    <property type="component" value="Unassembled WGS sequence"/>
</dbReference>
<dbReference type="InterPro" id="IPR032710">
    <property type="entry name" value="NTF2-like_dom_sf"/>
</dbReference>
<keyword evidence="2" id="KW-0560">Oxidoreductase</keyword>
<evidence type="ECO:0000256" key="1">
    <source>
        <dbReference type="ARBA" id="ARBA00009570"/>
    </source>
</evidence>
<dbReference type="PANTHER" id="PTHR41534:SF1">
    <property type="entry name" value="BLR3401 PROTEIN"/>
    <property type="match status" value="1"/>
</dbReference>
<proteinExistence type="inferred from homology"/>
<dbReference type="GO" id="GO:0019380">
    <property type="term" value="P:3-phenylpropionate catabolic process"/>
    <property type="evidence" value="ECO:0007669"/>
    <property type="project" value="TreeGrafter"/>
</dbReference>
<gene>
    <name evidence="3" type="ORF">WT27_08275</name>
</gene>
<organism evidence="3 4">
    <name type="scientific">Burkholderia territorii</name>
    <dbReference type="NCBI Taxonomy" id="1503055"/>
    <lineage>
        <taxon>Bacteria</taxon>
        <taxon>Pseudomonadati</taxon>
        <taxon>Pseudomonadota</taxon>
        <taxon>Betaproteobacteria</taxon>
        <taxon>Burkholderiales</taxon>
        <taxon>Burkholderiaceae</taxon>
        <taxon>Burkholderia</taxon>
        <taxon>Burkholderia cepacia complex</taxon>
    </lineage>
</organism>
<evidence type="ECO:0000256" key="2">
    <source>
        <dbReference type="ARBA" id="ARBA00023002"/>
    </source>
</evidence>
<dbReference type="GO" id="GO:0051213">
    <property type="term" value="F:dioxygenase activity"/>
    <property type="evidence" value="ECO:0007669"/>
    <property type="project" value="UniProtKB-KW"/>
</dbReference>